<sequence length="377" mass="40484">LAVHAQMLVFPALLPLFHRDFGLGFDTLGLMATAGAFMFGLGAIPAGLLERRLGGRKLLVIYQLGSGMAAFILVTAQNTFQITIGLAIMGAFSSIYHPAGLTILSHRLKQLSKGMSIHGIAGSIGLAAGPLLAGIFAEFGDWRFAFGIWMIWQFFLSGATILLIPSRSGVPDSGITASPQKTDRYSVVLYYMISICMGFAFGGFTTYMPSLFASQTGSVFDYVPETMRGGLFTTLVFMGGIAGQTIGGFLGDRYNRAFLLFWIVLINIPFFALVGYTSGLFLISVSMMLGVVHFSPQPVSNALLADLTSIRERGLGYGISFFLSFGIGGGVAPAVCGWIAENYTLSVIFPFMAMSLFPAVFSGLLLTKRLHHSSWNG</sequence>
<feature type="transmembrane region" description="Helical" evidence="1">
    <location>
        <begin position="346"/>
        <end position="366"/>
    </location>
</feature>
<feature type="transmembrane region" description="Helical" evidence="1">
    <location>
        <begin position="229"/>
        <end position="250"/>
    </location>
</feature>
<dbReference type="Pfam" id="PF07690">
    <property type="entry name" value="MFS_1"/>
    <property type="match status" value="2"/>
</dbReference>
<dbReference type="Gene3D" id="1.20.1250.20">
    <property type="entry name" value="MFS general substrate transporter like domains"/>
    <property type="match status" value="2"/>
</dbReference>
<evidence type="ECO:0000313" key="3">
    <source>
        <dbReference type="EMBL" id="SVA88589.1"/>
    </source>
</evidence>
<dbReference type="InterPro" id="IPR036259">
    <property type="entry name" value="MFS_trans_sf"/>
</dbReference>
<feature type="transmembrane region" description="Helical" evidence="1">
    <location>
        <begin position="142"/>
        <end position="164"/>
    </location>
</feature>
<keyword evidence="1" id="KW-0472">Membrane</keyword>
<feature type="transmembrane region" description="Helical" evidence="1">
    <location>
        <begin position="82"/>
        <end position="104"/>
    </location>
</feature>
<protein>
    <recommendedName>
        <fullName evidence="2">Major facilitator superfamily (MFS) profile domain-containing protein</fullName>
    </recommendedName>
</protein>
<dbReference type="EMBL" id="UINC01021309">
    <property type="protein sequence ID" value="SVA88589.1"/>
    <property type="molecule type" value="Genomic_DNA"/>
</dbReference>
<feature type="transmembrane region" description="Helical" evidence="1">
    <location>
        <begin position="257"/>
        <end position="274"/>
    </location>
</feature>
<organism evidence="3">
    <name type="scientific">marine metagenome</name>
    <dbReference type="NCBI Taxonomy" id="408172"/>
    <lineage>
        <taxon>unclassified sequences</taxon>
        <taxon>metagenomes</taxon>
        <taxon>ecological metagenomes</taxon>
    </lineage>
</organism>
<dbReference type="GO" id="GO:0022857">
    <property type="term" value="F:transmembrane transporter activity"/>
    <property type="evidence" value="ECO:0007669"/>
    <property type="project" value="InterPro"/>
</dbReference>
<feature type="transmembrane region" description="Helical" evidence="1">
    <location>
        <begin position="185"/>
        <end position="209"/>
    </location>
</feature>
<dbReference type="AlphaFoldDB" id="A0A381ZHB5"/>
<feature type="transmembrane region" description="Helical" evidence="1">
    <location>
        <begin position="28"/>
        <end position="49"/>
    </location>
</feature>
<feature type="non-terminal residue" evidence="3">
    <location>
        <position position="1"/>
    </location>
</feature>
<feature type="domain" description="Major facilitator superfamily (MFS) profile" evidence="2">
    <location>
        <begin position="1"/>
        <end position="370"/>
    </location>
</feature>
<feature type="transmembrane region" description="Helical" evidence="1">
    <location>
        <begin position="116"/>
        <end position="136"/>
    </location>
</feature>
<keyword evidence="1" id="KW-1133">Transmembrane helix</keyword>
<dbReference type="GO" id="GO:0005886">
    <property type="term" value="C:plasma membrane"/>
    <property type="evidence" value="ECO:0007669"/>
    <property type="project" value="TreeGrafter"/>
</dbReference>
<dbReference type="InterPro" id="IPR011701">
    <property type="entry name" value="MFS"/>
</dbReference>
<gene>
    <name evidence="3" type="ORF">METZ01_LOCUS141443</name>
</gene>
<feature type="transmembrane region" description="Helical" evidence="1">
    <location>
        <begin position="58"/>
        <end position="76"/>
    </location>
</feature>
<reference evidence="3" key="1">
    <citation type="submission" date="2018-05" db="EMBL/GenBank/DDBJ databases">
        <authorList>
            <person name="Lanie J.A."/>
            <person name="Ng W.-L."/>
            <person name="Kazmierczak K.M."/>
            <person name="Andrzejewski T.M."/>
            <person name="Davidsen T.M."/>
            <person name="Wayne K.J."/>
            <person name="Tettelin H."/>
            <person name="Glass J.I."/>
            <person name="Rusch D."/>
            <person name="Podicherti R."/>
            <person name="Tsui H.-C.T."/>
            <person name="Winkler M.E."/>
        </authorList>
    </citation>
    <scope>NUCLEOTIDE SEQUENCE</scope>
</reference>
<dbReference type="SUPFAM" id="SSF103473">
    <property type="entry name" value="MFS general substrate transporter"/>
    <property type="match status" value="1"/>
</dbReference>
<accession>A0A381ZHB5</accession>
<dbReference type="PANTHER" id="PTHR43129">
    <property type="entry name" value="FOSMIDOMYCIN RESISTANCE PROTEIN"/>
    <property type="match status" value="1"/>
</dbReference>
<name>A0A381ZHB5_9ZZZZ</name>
<proteinExistence type="predicted"/>
<keyword evidence="1" id="KW-0812">Transmembrane</keyword>
<dbReference type="PROSITE" id="PS50850">
    <property type="entry name" value="MFS"/>
    <property type="match status" value="1"/>
</dbReference>
<dbReference type="PANTHER" id="PTHR43129:SF1">
    <property type="entry name" value="FOSMIDOMYCIN RESISTANCE PROTEIN"/>
    <property type="match status" value="1"/>
</dbReference>
<evidence type="ECO:0000259" key="2">
    <source>
        <dbReference type="PROSITE" id="PS50850"/>
    </source>
</evidence>
<dbReference type="InterPro" id="IPR020846">
    <property type="entry name" value="MFS_dom"/>
</dbReference>
<feature type="transmembrane region" description="Helical" evidence="1">
    <location>
        <begin position="316"/>
        <end position="340"/>
    </location>
</feature>
<evidence type="ECO:0000256" key="1">
    <source>
        <dbReference type="SAM" id="Phobius"/>
    </source>
</evidence>